<dbReference type="PROSITE" id="PS00324">
    <property type="entry name" value="ASPARTOKINASE"/>
    <property type="match status" value="1"/>
</dbReference>
<comment type="similarity">
    <text evidence="3 10">Belongs to the aspartokinase family.</text>
</comment>
<keyword evidence="6 10" id="KW-0418">Kinase</keyword>
<dbReference type="InterPro" id="IPR042199">
    <property type="entry name" value="AsparK_Bifunc_asparK/hSer_DH"/>
</dbReference>
<dbReference type="InterPro" id="IPR054352">
    <property type="entry name" value="ACT_Aspartokinase"/>
</dbReference>
<comment type="catalytic activity">
    <reaction evidence="9 10">
        <text>L-aspartate + ATP = 4-phospho-L-aspartate + ADP</text>
        <dbReference type="Rhea" id="RHEA:23776"/>
        <dbReference type="ChEBI" id="CHEBI:29991"/>
        <dbReference type="ChEBI" id="CHEBI:30616"/>
        <dbReference type="ChEBI" id="CHEBI:57535"/>
        <dbReference type="ChEBI" id="CHEBI:456216"/>
        <dbReference type="EC" id="2.7.2.4"/>
    </reaction>
</comment>
<evidence type="ECO:0000256" key="7">
    <source>
        <dbReference type="ARBA" id="ARBA00022840"/>
    </source>
</evidence>
<accession>A0ABY5P9Y9</accession>
<name>A0ABY5P9Y9_9LACT</name>
<dbReference type="InterPro" id="IPR018042">
    <property type="entry name" value="Aspartate_kinase_CS"/>
</dbReference>
<dbReference type="PANTHER" id="PTHR21499:SF67">
    <property type="entry name" value="ASPARTOKINASE 3"/>
    <property type="match status" value="1"/>
</dbReference>
<evidence type="ECO:0000313" key="15">
    <source>
        <dbReference type="Proteomes" id="UP001315967"/>
    </source>
</evidence>
<dbReference type="InterPro" id="IPR035804">
    <property type="entry name" value="AKIII_YclM_N"/>
</dbReference>
<evidence type="ECO:0000256" key="6">
    <source>
        <dbReference type="ARBA" id="ARBA00022777"/>
    </source>
</evidence>
<evidence type="ECO:0000256" key="2">
    <source>
        <dbReference type="ARBA" id="ARBA00004766"/>
    </source>
</evidence>
<dbReference type="InterPro" id="IPR005260">
    <property type="entry name" value="Asp_kin_monofn"/>
</dbReference>
<dbReference type="InterPro" id="IPR045865">
    <property type="entry name" value="ACT-like_dom_sf"/>
</dbReference>
<dbReference type="EMBL" id="CP102453">
    <property type="protein sequence ID" value="UUX35354.1"/>
    <property type="molecule type" value="Genomic_DNA"/>
</dbReference>
<dbReference type="SUPFAM" id="SSF55021">
    <property type="entry name" value="ACT-like"/>
    <property type="match status" value="2"/>
</dbReference>
<keyword evidence="15" id="KW-1185">Reference proteome</keyword>
<dbReference type="Gene3D" id="3.30.2130.10">
    <property type="entry name" value="VC0802-like"/>
    <property type="match status" value="1"/>
</dbReference>
<keyword evidence="7" id="KW-0067">ATP-binding</keyword>
<dbReference type="InterPro" id="IPR001341">
    <property type="entry name" value="Asp_kinase"/>
</dbReference>
<evidence type="ECO:0000256" key="11">
    <source>
        <dbReference type="RuleBase" id="RU004249"/>
    </source>
</evidence>
<dbReference type="PIRSF" id="PIRSF000726">
    <property type="entry name" value="Asp_kin"/>
    <property type="match status" value="1"/>
</dbReference>
<dbReference type="RefSeq" id="WP_313794842.1">
    <property type="nucleotide sequence ID" value="NZ_CP102453.1"/>
</dbReference>
<dbReference type="Pfam" id="PF22468">
    <property type="entry name" value="ACT_9"/>
    <property type="match status" value="1"/>
</dbReference>
<dbReference type="GO" id="GO:0004072">
    <property type="term" value="F:aspartate kinase activity"/>
    <property type="evidence" value="ECO:0007669"/>
    <property type="project" value="UniProtKB-EC"/>
</dbReference>
<evidence type="ECO:0000256" key="5">
    <source>
        <dbReference type="ARBA" id="ARBA00022741"/>
    </source>
</evidence>
<evidence type="ECO:0000313" key="14">
    <source>
        <dbReference type="EMBL" id="UUX35354.1"/>
    </source>
</evidence>
<evidence type="ECO:0000256" key="3">
    <source>
        <dbReference type="ARBA" id="ARBA00010122"/>
    </source>
</evidence>
<keyword evidence="4 10" id="KW-0808">Transferase</keyword>
<evidence type="ECO:0000256" key="1">
    <source>
        <dbReference type="ARBA" id="ARBA00003121"/>
    </source>
</evidence>
<comment type="pathway">
    <text evidence="11">Amino-acid biosynthesis; L-methionine biosynthesis via de novo pathway; L-homoserine from L-aspartate: step 1/3.</text>
</comment>
<reference evidence="14 15" key="1">
    <citation type="submission" date="2022-08" db="EMBL/GenBank/DDBJ databases">
        <title>Aerococcaceae sp. nov isolated from spoiled eye mask.</title>
        <authorList>
            <person name="Zhou G."/>
            <person name="Xie X.-B."/>
            <person name="Shi Q.-S."/>
            <person name="Wang Y.-S."/>
            <person name="Wen X."/>
            <person name="Peng H."/>
            <person name="Yang X.-J."/>
            <person name="Tao H.-B."/>
            <person name="Huang X.-M."/>
        </authorList>
    </citation>
    <scope>NUCLEOTIDE SEQUENCE [LARGE SCALE GENOMIC DNA]</scope>
    <source>
        <strain evidence="15">DM20194951</strain>
    </source>
</reference>
<evidence type="ECO:0000259" key="12">
    <source>
        <dbReference type="Pfam" id="PF00696"/>
    </source>
</evidence>
<dbReference type="CDD" id="cd04245">
    <property type="entry name" value="AAK_AKiii-YclM-BS"/>
    <property type="match status" value="1"/>
</dbReference>
<evidence type="ECO:0000256" key="9">
    <source>
        <dbReference type="ARBA" id="ARBA00047872"/>
    </source>
</evidence>
<dbReference type="Pfam" id="PF00696">
    <property type="entry name" value="AA_kinase"/>
    <property type="match status" value="1"/>
</dbReference>
<proteinExistence type="inferred from homology"/>
<dbReference type="EC" id="2.7.2.4" evidence="10"/>
<dbReference type="Proteomes" id="UP001315967">
    <property type="component" value="Chromosome"/>
</dbReference>
<dbReference type="Gene3D" id="3.40.1160.10">
    <property type="entry name" value="Acetylglutamate kinase-like"/>
    <property type="match status" value="1"/>
</dbReference>
<organism evidence="14 15">
    <name type="scientific">Fundicoccus culcitae</name>
    <dbReference type="NCBI Taxonomy" id="2969821"/>
    <lineage>
        <taxon>Bacteria</taxon>
        <taxon>Bacillati</taxon>
        <taxon>Bacillota</taxon>
        <taxon>Bacilli</taxon>
        <taxon>Lactobacillales</taxon>
        <taxon>Aerococcaceae</taxon>
        <taxon>Fundicoccus</taxon>
    </lineage>
</organism>
<dbReference type="NCBIfam" id="TIGR00657">
    <property type="entry name" value="asp_kinases"/>
    <property type="match status" value="1"/>
</dbReference>
<evidence type="ECO:0000259" key="13">
    <source>
        <dbReference type="Pfam" id="PF22468"/>
    </source>
</evidence>
<keyword evidence="11" id="KW-0028">Amino-acid biosynthesis</keyword>
<keyword evidence="8" id="KW-0220">Diaminopimelate biosynthesis</keyword>
<comment type="pathway">
    <text evidence="2 11">Amino-acid biosynthesis; L-lysine biosynthesis via DAP pathway; (S)-tetrahydrodipicolinate from L-aspartate: step 1/4.</text>
</comment>
<comment type="function">
    <text evidence="1">Catalyzes the phosphorylation of the beta-carboxyl group of aspartic acid with ATP to yield 4-phospho-L-aspartate, which is involved in the branched biosynthetic pathway leading to the biosynthesis of amino acids threonine, isoleucine and methionine.</text>
</comment>
<comment type="pathway">
    <text evidence="11">Amino-acid biosynthesis; L-threonine biosynthesis; L-threonine from L-aspartate: step 1/5.</text>
</comment>
<dbReference type="NCBIfam" id="NF006540">
    <property type="entry name" value="PRK09034.1"/>
    <property type="match status" value="1"/>
</dbReference>
<dbReference type="SUPFAM" id="SSF53633">
    <property type="entry name" value="Carbamate kinase-like"/>
    <property type="match status" value="1"/>
</dbReference>
<sequence length="451" mass="50564">MKVAKFGGSSLSSAQQLVKVGNIIKHDPAIRFVVVSAPGKRHNDDYKVTDRLIDLAIAQKNGLDMEAIQADIIGRYQSMVDDLGLDQAIITSFKLTLNKYLETLKGNYPRLLDALKSCGEDFNAQLITAYFNQLGINARYISPLEIGIIVTDEPANAQLLPESYDLIREWRNQDELLVIPGFFGYSKSGNIVTFPRGGSDITGAIITRGVQADIYENFTDMSYIYSAHPKMIDNPHPIAEITYREMRELSYAGFSIFHDEALEPLYQVNIPVMIRDTNHPEIEGTKIVASRDNIKEYPVIGISSDEGFTSITLRKYLLNRELGYTSRLLQIFEDQKISIEHVPTGIDNITVVFRTRQLTRPNQLNAIIHEIEETLSPEWISVEDDLAILVIVGEGMREVTGIAHKAMTALALEDINILMINQGGSQISLFIGIKIKDQEAAIRGMYQQYFG</sequence>
<protein>
    <recommendedName>
        <fullName evidence="10">Aspartokinase</fullName>
        <ecNumber evidence="10">2.7.2.4</ecNumber>
    </recommendedName>
</protein>
<dbReference type="PANTHER" id="PTHR21499">
    <property type="entry name" value="ASPARTATE KINASE"/>
    <property type="match status" value="1"/>
</dbReference>
<dbReference type="InterPro" id="IPR036393">
    <property type="entry name" value="AceGlu_kinase-like_sf"/>
</dbReference>
<gene>
    <name evidence="14" type="ORF">NRE15_06835</name>
</gene>
<dbReference type="InterPro" id="IPR001048">
    <property type="entry name" value="Asp/Glu/Uridylate_kinase"/>
</dbReference>
<keyword evidence="5" id="KW-0547">Nucleotide-binding</keyword>
<feature type="domain" description="Aspartate/glutamate/uridylate kinase" evidence="12">
    <location>
        <begin position="2"/>
        <end position="276"/>
    </location>
</feature>
<evidence type="ECO:0000256" key="8">
    <source>
        <dbReference type="ARBA" id="ARBA00022915"/>
    </source>
</evidence>
<evidence type="ECO:0000256" key="10">
    <source>
        <dbReference type="RuleBase" id="RU003448"/>
    </source>
</evidence>
<dbReference type="Gene3D" id="1.20.120.1320">
    <property type="entry name" value="Aspartokinase, catalytic domain"/>
    <property type="match status" value="1"/>
</dbReference>
<feature type="domain" description="Aspartokinase ACT" evidence="13">
    <location>
        <begin position="390"/>
        <end position="447"/>
    </location>
</feature>
<evidence type="ECO:0000256" key="4">
    <source>
        <dbReference type="ARBA" id="ARBA00022679"/>
    </source>
</evidence>